<keyword evidence="2" id="KW-1185">Reference proteome</keyword>
<dbReference type="STRING" id="29172.A0A0D8Y364"/>
<dbReference type="AlphaFoldDB" id="A0A0D8Y364"/>
<sequence length="128" mass="14612">MWRVYREIHSIVDDLSMRLGTVGDEWLSSSQTSPKYFEFTSIELHAITERLQLPEPTASGALIILCNIWPHFTISFIATILENGNYLENMTLSSSDAKNEAQSDEMSHCPRNYTVVNNGRLEVFLSRN</sequence>
<evidence type="ECO:0000313" key="1">
    <source>
        <dbReference type="EMBL" id="KJH49016.1"/>
    </source>
</evidence>
<evidence type="ECO:0000313" key="2">
    <source>
        <dbReference type="Proteomes" id="UP000053766"/>
    </source>
</evidence>
<accession>A0A0D8Y364</accession>
<dbReference type="OrthoDB" id="430293at2759"/>
<name>A0A0D8Y364_DICVI</name>
<organism evidence="1 2">
    <name type="scientific">Dictyocaulus viviparus</name>
    <name type="common">Bovine lungworm</name>
    <dbReference type="NCBI Taxonomy" id="29172"/>
    <lineage>
        <taxon>Eukaryota</taxon>
        <taxon>Metazoa</taxon>
        <taxon>Ecdysozoa</taxon>
        <taxon>Nematoda</taxon>
        <taxon>Chromadorea</taxon>
        <taxon>Rhabditida</taxon>
        <taxon>Rhabditina</taxon>
        <taxon>Rhabditomorpha</taxon>
        <taxon>Strongyloidea</taxon>
        <taxon>Metastrongylidae</taxon>
        <taxon>Dictyocaulus</taxon>
    </lineage>
</organism>
<reference evidence="2" key="2">
    <citation type="journal article" date="2016" name="Sci. Rep.">
        <title>Dictyocaulus viviparus genome, variome and transcriptome elucidate lungworm biology and support future intervention.</title>
        <authorList>
            <person name="McNulty S.N."/>
            <person name="Strube C."/>
            <person name="Rosa B.A."/>
            <person name="Martin J.C."/>
            <person name="Tyagi R."/>
            <person name="Choi Y.J."/>
            <person name="Wang Q."/>
            <person name="Hallsworth Pepin K."/>
            <person name="Zhang X."/>
            <person name="Ozersky P."/>
            <person name="Wilson R.K."/>
            <person name="Sternberg P.W."/>
            <person name="Gasser R.B."/>
            <person name="Mitreva M."/>
        </authorList>
    </citation>
    <scope>NUCLEOTIDE SEQUENCE [LARGE SCALE GENOMIC DNA]</scope>
    <source>
        <strain evidence="2">HannoverDv2000</strain>
    </source>
</reference>
<gene>
    <name evidence="1" type="ORF">DICVIV_04854</name>
</gene>
<dbReference type="EMBL" id="KN716248">
    <property type="protein sequence ID" value="KJH49016.1"/>
    <property type="molecule type" value="Genomic_DNA"/>
</dbReference>
<protein>
    <submittedName>
        <fullName evidence="1">Uncharacterized protein</fullName>
    </submittedName>
</protein>
<dbReference type="Proteomes" id="UP000053766">
    <property type="component" value="Unassembled WGS sequence"/>
</dbReference>
<reference evidence="1 2" key="1">
    <citation type="submission" date="2013-11" db="EMBL/GenBank/DDBJ databases">
        <title>Draft genome of the bovine lungworm Dictyocaulus viviparus.</title>
        <authorList>
            <person name="Mitreva M."/>
        </authorList>
    </citation>
    <scope>NUCLEOTIDE SEQUENCE [LARGE SCALE GENOMIC DNA]</scope>
    <source>
        <strain evidence="1 2">HannoverDv2000</strain>
    </source>
</reference>
<proteinExistence type="predicted"/>